<protein>
    <recommendedName>
        <fullName evidence="2">J domain-containing protein</fullName>
    </recommendedName>
</protein>
<reference evidence="4" key="3">
    <citation type="submission" date="2015-06" db="UniProtKB">
        <authorList>
            <consortium name="EnsemblProtists"/>
        </authorList>
    </citation>
    <scope>IDENTIFICATION</scope>
</reference>
<gene>
    <name evidence="3" type="ORF">GUITHDRAFT_100609</name>
</gene>
<dbReference type="Gene3D" id="1.10.287.110">
    <property type="entry name" value="DnaJ domain"/>
    <property type="match status" value="1"/>
</dbReference>
<reference evidence="3 5" key="1">
    <citation type="journal article" date="2012" name="Nature">
        <title>Algal genomes reveal evolutionary mosaicism and the fate of nucleomorphs.</title>
        <authorList>
            <consortium name="DOE Joint Genome Institute"/>
            <person name="Curtis B.A."/>
            <person name="Tanifuji G."/>
            <person name="Burki F."/>
            <person name="Gruber A."/>
            <person name="Irimia M."/>
            <person name="Maruyama S."/>
            <person name="Arias M.C."/>
            <person name="Ball S.G."/>
            <person name="Gile G.H."/>
            <person name="Hirakawa Y."/>
            <person name="Hopkins J.F."/>
            <person name="Kuo A."/>
            <person name="Rensing S.A."/>
            <person name="Schmutz J."/>
            <person name="Symeonidi A."/>
            <person name="Elias M."/>
            <person name="Eveleigh R.J."/>
            <person name="Herman E.K."/>
            <person name="Klute M.J."/>
            <person name="Nakayama T."/>
            <person name="Obornik M."/>
            <person name="Reyes-Prieto A."/>
            <person name="Armbrust E.V."/>
            <person name="Aves S.J."/>
            <person name="Beiko R.G."/>
            <person name="Coutinho P."/>
            <person name="Dacks J.B."/>
            <person name="Durnford D.G."/>
            <person name="Fast N.M."/>
            <person name="Green B.R."/>
            <person name="Grisdale C.J."/>
            <person name="Hempel F."/>
            <person name="Henrissat B."/>
            <person name="Hoppner M.P."/>
            <person name="Ishida K."/>
            <person name="Kim E."/>
            <person name="Koreny L."/>
            <person name="Kroth P.G."/>
            <person name="Liu Y."/>
            <person name="Malik S.B."/>
            <person name="Maier U.G."/>
            <person name="McRose D."/>
            <person name="Mock T."/>
            <person name="Neilson J.A."/>
            <person name="Onodera N.T."/>
            <person name="Poole A.M."/>
            <person name="Pritham E.J."/>
            <person name="Richards T.A."/>
            <person name="Rocap G."/>
            <person name="Roy S.W."/>
            <person name="Sarai C."/>
            <person name="Schaack S."/>
            <person name="Shirato S."/>
            <person name="Slamovits C.H."/>
            <person name="Spencer D.F."/>
            <person name="Suzuki S."/>
            <person name="Worden A.Z."/>
            <person name="Zauner S."/>
            <person name="Barry K."/>
            <person name="Bell C."/>
            <person name="Bharti A.K."/>
            <person name="Crow J.A."/>
            <person name="Grimwood J."/>
            <person name="Kramer R."/>
            <person name="Lindquist E."/>
            <person name="Lucas S."/>
            <person name="Salamov A."/>
            <person name="McFadden G.I."/>
            <person name="Lane C.E."/>
            <person name="Keeling P.J."/>
            <person name="Gray M.W."/>
            <person name="Grigoriev I.V."/>
            <person name="Archibald J.M."/>
        </authorList>
    </citation>
    <scope>NUCLEOTIDE SEQUENCE</scope>
    <source>
        <strain evidence="3 5">CCMP2712</strain>
    </source>
</reference>
<dbReference type="eggNOG" id="KOG0714">
    <property type="taxonomic scope" value="Eukaryota"/>
</dbReference>
<dbReference type="CDD" id="cd06257">
    <property type="entry name" value="DnaJ"/>
    <property type="match status" value="1"/>
</dbReference>
<dbReference type="SUPFAM" id="SSF46565">
    <property type="entry name" value="Chaperone J-domain"/>
    <property type="match status" value="1"/>
</dbReference>
<dbReference type="InterPro" id="IPR018253">
    <property type="entry name" value="DnaJ_domain_CS"/>
</dbReference>
<feature type="compositionally biased region" description="Basic residues" evidence="1">
    <location>
        <begin position="370"/>
        <end position="382"/>
    </location>
</feature>
<dbReference type="InterPro" id="IPR001623">
    <property type="entry name" value="DnaJ_domain"/>
</dbReference>
<feature type="domain" description="J" evidence="2">
    <location>
        <begin position="209"/>
        <end position="290"/>
    </location>
</feature>
<dbReference type="Pfam" id="PF00226">
    <property type="entry name" value="DnaJ"/>
    <property type="match status" value="2"/>
</dbReference>
<reference evidence="5" key="2">
    <citation type="submission" date="2012-11" db="EMBL/GenBank/DDBJ databases">
        <authorList>
            <person name="Kuo A."/>
            <person name="Curtis B.A."/>
            <person name="Tanifuji G."/>
            <person name="Burki F."/>
            <person name="Gruber A."/>
            <person name="Irimia M."/>
            <person name="Maruyama S."/>
            <person name="Arias M.C."/>
            <person name="Ball S.G."/>
            <person name="Gile G.H."/>
            <person name="Hirakawa Y."/>
            <person name="Hopkins J.F."/>
            <person name="Rensing S.A."/>
            <person name="Schmutz J."/>
            <person name="Symeonidi A."/>
            <person name="Elias M."/>
            <person name="Eveleigh R.J."/>
            <person name="Herman E.K."/>
            <person name="Klute M.J."/>
            <person name="Nakayama T."/>
            <person name="Obornik M."/>
            <person name="Reyes-Prieto A."/>
            <person name="Armbrust E.V."/>
            <person name="Aves S.J."/>
            <person name="Beiko R.G."/>
            <person name="Coutinho P."/>
            <person name="Dacks J.B."/>
            <person name="Durnford D.G."/>
            <person name="Fast N.M."/>
            <person name="Green B.R."/>
            <person name="Grisdale C."/>
            <person name="Hempe F."/>
            <person name="Henrissat B."/>
            <person name="Hoppner M.P."/>
            <person name="Ishida K.-I."/>
            <person name="Kim E."/>
            <person name="Koreny L."/>
            <person name="Kroth P.G."/>
            <person name="Liu Y."/>
            <person name="Malik S.-B."/>
            <person name="Maier U.G."/>
            <person name="McRose D."/>
            <person name="Mock T."/>
            <person name="Neilson J.A."/>
            <person name="Onodera N.T."/>
            <person name="Poole A.M."/>
            <person name="Pritham E.J."/>
            <person name="Richards T.A."/>
            <person name="Rocap G."/>
            <person name="Roy S.W."/>
            <person name="Sarai C."/>
            <person name="Schaack S."/>
            <person name="Shirato S."/>
            <person name="Slamovits C.H."/>
            <person name="Spencer D.F."/>
            <person name="Suzuki S."/>
            <person name="Worden A.Z."/>
            <person name="Zauner S."/>
            <person name="Barry K."/>
            <person name="Bell C."/>
            <person name="Bharti A.K."/>
            <person name="Crow J.A."/>
            <person name="Grimwood J."/>
            <person name="Kramer R."/>
            <person name="Lindquist E."/>
            <person name="Lucas S."/>
            <person name="Salamov A."/>
            <person name="McFadden G.I."/>
            <person name="Lane C.E."/>
            <person name="Keeling P.J."/>
            <person name="Gray M.W."/>
            <person name="Grigoriev I.V."/>
            <person name="Archibald J.M."/>
        </authorList>
    </citation>
    <scope>NUCLEOTIDE SEQUENCE</scope>
    <source>
        <strain evidence="5">CCMP2712</strain>
    </source>
</reference>
<evidence type="ECO:0000313" key="4">
    <source>
        <dbReference type="EnsemblProtists" id="EKX53625"/>
    </source>
</evidence>
<dbReference type="PRINTS" id="PR00625">
    <property type="entry name" value="JDOMAIN"/>
</dbReference>
<dbReference type="STRING" id="905079.L1JZI9"/>
<dbReference type="PaxDb" id="55529-EKX53625"/>
<proteinExistence type="predicted"/>
<evidence type="ECO:0000313" key="5">
    <source>
        <dbReference type="Proteomes" id="UP000011087"/>
    </source>
</evidence>
<sequence>MLCLKISLCAQADVIAGTPAHVASNPAGVCAGQQGYSFLKTVLRGAGARNKWRRKMNKNKQQNQKPNMSGNNQNTRSDIIREGCMRLTIVSKIGETHRVQHHINHPTKATSQGNTGDGKRDIAVRTSSFKSGAKSSSLPVKHTVLVETLKSLTWGTVTCNLTAMMNTVTLKDLARRALPFMLIPKEIPSKDQTGRQATLRAKTLVNNTRCYDVLGISKNATVDDIKKAYKKLALKSAFFVTRLYVLKGSRWHPDKNPHNKTAAEEMFKKVTDAYAILSDPEKKKLYDAQGEAAFGGDEGDDSGGGQGFVNPQDIFNAFFSGAGGIFGFDDAGSQSEEVVFMDYEVPRYGSMPSNGYFYVHKDGPQNRGAARGRGRGGAKNQRRNNGQGGDRNSFRGQGKRGMSKGRR</sequence>
<dbReference type="HOGENOM" id="CLU_676980_0_0_1"/>
<name>L1JZI9_GUITC</name>
<dbReference type="KEGG" id="gtt:GUITHDRAFT_100609"/>
<accession>L1JZI9</accession>
<evidence type="ECO:0000256" key="1">
    <source>
        <dbReference type="SAM" id="MobiDB-lite"/>
    </source>
</evidence>
<feature type="compositionally biased region" description="Basic residues" evidence="1">
    <location>
        <begin position="397"/>
        <end position="407"/>
    </location>
</feature>
<evidence type="ECO:0000259" key="2">
    <source>
        <dbReference type="PROSITE" id="PS50076"/>
    </source>
</evidence>
<dbReference type="PROSITE" id="PS50076">
    <property type="entry name" value="DNAJ_2"/>
    <property type="match status" value="1"/>
</dbReference>
<dbReference type="GO" id="GO:0005737">
    <property type="term" value="C:cytoplasm"/>
    <property type="evidence" value="ECO:0007669"/>
    <property type="project" value="TreeGrafter"/>
</dbReference>
<dbReference type="EMBL" id="JH992969">
    <property type="protein sequence ID" value="EKX53625.1"/>
    <property type="molecule type" value="Genomic_DNA"/>
</dbReference>
<keyword evidence="5" id="KW-1185">Reference proteome</keyword>
<dbReference type="AlphaFoldDB" id="L1JZI9"/>
<dbReference type="PANTHER" id="PTHR43096">
    <property type="entry name" value="DNAJ HOMOLOG 1, MITOCHONDRIAL-RELATED"/>
    <property type="match status" value="1"/>
</dbReference>
<evidence type="ECO:0000313" key="3">
    <source>
        <dbReference type="EMBL" id="EKX53625.1"/>
    </source>
</evidence>
<dbReference type="GO" id="GO:0051082">
    <property type="term" value="F:unfolded protein binding"/>
    <property type="evidence" value="ECO:0007669"/>
    <property type="project" value="TreeGrafter"/>
</dbReference>
<dbReference type="Proteomes" id="UP000011087">
    <property type="component" value="Unassembled WGS sequence"/>
</dbReference>
<dbReference type="GO" id="GO:0042026">
    <property type="term" value="P:protein refolding"/>
    <property type="evidence" value="ECO:0007669"/>
    <property type="project" value="TreeGrafter"/>
</dbReference>
<dbReference type="SMART" id="SM00271">
    <property type="entry name" value="DnaJ"/>
    <property type="match status" value="1"/>
</dbReference>
<organism evidence="3">
    <name type="scientific">Guillardia theta (strain CCMP2712)</name>
    <name type="common">Cryptophyte</name>
    <dbReference type="NCBI Taxonomy" id="905079"/>
    <lineage>
        <taxon>Eukaryota</taxon>
        <taxon>Cryptophyceae</taxon>
        <taxon>Pyrenomonadales</taxon>
        <taxon>Geminigeraceae</taxon>
        <taxon>Guillardia</taxon>
    </lineage>
</organism>
<feature type="region of interest" description="Disordered" evidence="1">
    <location>
        <begin position="359"/>
        <end position="407"/>
    </location>
</feature>
<dbReference type="RefSeq" id="XP_005840605.1">
    <property type="nucleotide sequence ID" value="XM_005840548.1"/>
</dbReference>
<dbReference type="PROSITE" id="PS00636">
    <property type="entry name" value="DNAJ_1"/>
    <property type="match status" value="1"/>
</dbReference>
<feature type="region of interest" description="Disordered" evidence="1">
    <location>
        <begin position="48"/>
        <end position="75"/>
    </location>
</feature>
<dbReference type="InterPro" id="IPR036869">
    <property type="entry name" value="J_dom_sf"/>
</dbReference>
<dbReference type="PANTHER" id="PTHR43096:SF10">
    <property type="entry name" value="CHAPERONE PROTEIN DNAJ A6, CHLOROPLASTIC"/>
    <property type="match status" value="1"/>
</dbReference>
<dbReference type="GeneID" id="17310508"/>
<dbReference type="EnsemblProtists" id="EKX53625">
    <property type="protein sequence ID" value="EKX53625"/>
    <property type="gene ID" value="GUITHDRAFT_100609"/>
</dbReference>